<dbReference type="CDD" id="cd06314">
    <property type="entry name" value="PBP1_tmGBP"/>
    <property type="match status" value="1"/>
</dbReference>
<dbReference type="Pfam" id="PF13407">
    <property type="entry name" value="Peripla_BP_4"/>
    <property type="match status" value="1"/>
</dbReference>
<dbReference type="PANTHER" id="PTHR30036">
    <property type="entry name" value="D-XYLOSE-BINDING PERIPLASMIC PROTEIN"/>
    <property type="match status" value="1"/>
</dbReference>
<proteinExistence type="inferred from homology"/>
<dbReference type="EMBL" id="CCMZ01000022">
    <property type="protein sequence ID" value="CDX18895.1"/>
    <property type="molecule type" value="Genomic_DNA"/>
</dbReference>
<dbReference type="Gene3D" id="3.40.50.2300">
    <property type="match status" value="2"/>
</dbReference>
<dbReference type="SUPFAM" id="SSF53822">
    <property type="entry name" value="Periplasmic binding protein-like I"/>
    <property type="match status" value="1"/>
</dbReference>
<dbReference type="AlphaFoldDB" id="A0A090DWV0"/>
<evidence type="ECO:0000259" key="4">
    <source>
        <dbReference type="Pfam" id="PF13407"/>
    </source>
</evidence>
<dbReference type="STRING" id="69974.MPLDJ20_170016"/>
<evidence type="ECO:0000313" key="6">
    <source>
        <dbReference type="Proteomes" id="UP000045285"/>
    </source>
</evidence>
<sequence>MTGIINRLTLRLAATAIAAALAAGTTAAPASAETYAVIVKTVNDVFSAPVKEGCEKAAKDLGVECYYIGPSEVNEAQQLQVINDVLTKGVDGIAVSATNPKSVARLLEKAKAAGIPIVTFDGDLLQEDAGLRSTFIGTDNYNFGVELAKKVVEYKPKGGTVCIQTGTAGSLNLDLRVQGIRDTLANVSKDKPVKRLAGENGWTEVDGCPIYNNDNISLAAQQMNDVLVANPKLDAFVAVGGWAQYAPSAYRQAVGRVKDRVDSKDLVISFGDAFAPQLPLLKDGLAHYLVGQSPYNMGYKSIEALHDLKQGKTVPPYIDTGFVKCTPDMADTCGKN</sequence>
<comment type="subcellular location">
    <subcellularLocation>
        <location evidence="1">Periplasm</location>
    </subcellularLocation>
</comment>
<dbReference type="PANTHER" id="PTHR30036:SF7">
    <property type="entry name" value="ABC TRANSPORTER PERIPLASMIC-BINDING PROTEIN YPHF"/>
    <property type="match status" value="1"/>
</dbReference>
<gene>
    <name evidence="5" type="ORF">MPL3356_290036</name>
</gene>
<feature type="domain" description="Periplasmic binding protein" evidence="4">
    <location>
        <begin position="36"/>
        <end position="312"/>
    </location>
</feature>
<keyword evidence="6" id="KW-1185">Reference proteome</keyword>
<dbReference type="Proteomes" id="UP000045285">
    <property type="component" value="Unassembled WGS sequence"/>
</dbReference>
<evidence type="ECO:0000256" key="1">
    <source>
        <dbReference type="ARBA" id="ARBA00004418"/>
    </source>
</evidence>
<organism evidence="5 6">
    <name type="scientific">Mesorhizobium plurifarium</name>
    <dbReference type="NCBI Taxonomy" id="69974"/>
    <lineage>
        <taxon>Bacteria</taxon>
        <taxon>Pseudomonadati</taxon>
        <taxon>Pseudomonadota</taxon>
        <taxon>Alphaproteobacteria</taxon>
        <taxon>Hyphomicrobiales</taxon>
        <taxon>Phyllobacteriaceae</taxon>
        <taxon>Mesorhizobium</taxon>
    </lineage>
</organism>
<feature type="chain" id="PRO_5001854479" evidence="3">
    <location>
        <begin position="33"/>
        <end position="336"/>
    </location>
</feature>
<evidence type="ECO:0000256" key="3">
    <source>
        <dbReference type="SAM" id="SignalP"/>
    </source>
</evidence>
<dbReference type="GO" id="GO:0030288">
    <property type="term" value="C:outer membrane-bounded periplasmic space"/>
    <property type="evidence" value="ECO:0007669"/>
    <property type="project" value="TreeGrafter"/>
</dbReference>
<feature type="signal peptide" evidence="3">
    <location>
        <begin position="1"/>
        <end position="32"/>
    </location>
</feature>
<evidence type="ECO:0000256" key="2">
    <source>
        <dbReference type="ARBA" id="ARBA00007639"/>
    </source>
</evidence>
<dbReference type="InterPro" id="IPR050555">
    <property type="entry name" value="Bact_Solute-Bind_Prot2"/>
</dbReference>
<protein>
    <submittedName>
        <fullName evidence="5">Sugar ABC transporter periplasmic sugar-binding protein</fullName>
    </submittedName>
</protein>
<comment type="similarity">
    <text evidence="2">Belongs to the bacterial solute-binding protein 2 family.</text>
</comment>
<dbReference type="InterPro" id="IPR028082">
    <property type="entry name" value="Peripla_BP_I"/>
</dbReference>
<evidence type="ECO:0000313" key="5">
    <source>
        <dbReference type="EMBL" id="CDX18895.1"/>
    </source>
</evidence>
<name>A0A090DWV0_MESPL</name>
<reference evidence="6" key="1">
    <citation type="submission" date="2014-08" db="EMBL/GenBank/DDBJ databases">
        <authorList>
            <person name="Moulin L."/>
        </authorList>
    </citation>
    <scope>NUCLEOTIDE SEQUENCE [LARGE SCALE GENOMIC DNA]</scope>
</reference>
<keyword evidence="3" id="KW-0732">Signal</keyword>
<dbReference type="InterPro" id="IPR025997">
    <property type="entry name" value="SBP_2_dom"/>
</dbReference>
<accession>A0A090DWV0</accession>
<dbReference type="GO" id="GO:0030246">
    <property type="term" value="F:carbohydrate binding"/>
    <property type="evidence" value="ECO:0007669"/>
    <property type="project" value="TreeGrafter"/>
</dbReference>